<keyword evidence="4" id="KW-0804">Transcription</keyword>
<evidence type="ECO:0000256" key="2">
    <source>
        <dbReference type="ARBA" id="ARBA00023015"/>
    </source>
</evidence>
<reference evidence="6" key="1">
    <citation type="submission" date="2021-03" db="EMBL/GenBank/DDBJ databases">
        <title>Acanthopleuribacteraceae sp. M133.</title>
        <authorList>
            <person name="Wang G."/>
        </authorList>
    </citation>
    <scope>NUCLEOTIDE SEQUENCE</scope>
    <source>
        <strain evidence="6">M133</strain>
    </source>
</reference>
<dbReference type="Pfam" id="PF08281">
    <property type="entry name" value="Sigma70_r4_2"/>
    <property type="match status" value="1"/>
</dbReference>
<evidence type="ECO:0000256" key="1">
    <source>
        <dbReference type="ARBA" id="ARBA00010641"/>
    </source>
</evidence>
<evidence type="ECO:0000313" key="7">
    <source>
        <dbReference type="Proteomes" id="UP000663929"/>
    </source>
</evidence>
<keyword evidence="3" id="KW-0731">Sigma factor</keyword>
<dbReference type="Proteomes" id="UP000663929">
    <property type="component" value="Chromosome"/>
</dbReference>
<sequence length="198" mass="22883">MASQTTRSSAQPPDGQPSDADLVAAVLKGQTHAFKTIYFRYSEQLFRFFWRRMNGREIAEDLVQELFAKVWRNRANLDPGQSLKAYLYQAAGNLVIDQLRKNPPERYAQEIRPEHSSEEPDEGRFQVREQIQAAIASLPETQRKVFCLSRFEGLKYHEIADVLEISVKTVETHMSRALKKLRQSLRSLTTLILFWGLL</sequence>
<dbReference type="SUPFAM" id="SSF88946">
    <property type="entry name" value="Sigma2 domain of RNA polymerase sigma factors"/>
    <property type="match status" value="1"/>
</dbReference>
<dbReference type="AlphaFoldDB" id="A0A8A4TFC0"/>
<dbReference type="SUPFAM" id="SSF88659">
    <property type="entry name" value="Sigma3 and sigma4 domains of RNA polymerase sigma factors"/>
    <property type="match status" value="1"/>
</dbReference>
<evidence type="ECO:0000313" key="6">
    <source>
        <dbReference type="EMBL" id="QTD47904.1"/>
    </source>
</evidence>
<dbReference type="Gene3D" id="1.10.1740.10">
    <property type="match status" value="1"/>
</dbReference>
<dbReference type="InterPro" id="IPR013325">
    <property type="entry name" value="RNA_pol_sigma_r2"/>
</dbReference>
<keyword evidence="7" id="KW-1185">Reference proteome</keyword>
<evidence type="ECO:0000259" key="5">
    <source>
        <dbReference type="PROSITE" id="PS00622"/>
    </source>
</evidence>
<accession>A0A8A4TFC0</accession>
<feature type="domain" description="HTH luxR-type" evidence="5">
    <location>
        <begin position="153"/>
        <end position="180"/>
    </location>
</feature>
<dbReference type="InterPro" id="IPR013324">
    <property type="entry name" value="RNA_pol_sigma_r3/r4-like"/>
</dbReference>
<dbReference type="InterPro" id="IPR007627">
    <property type="entry name" value="RNA_pol_sigma70_r2"/>
</dbReference>
<dbReference type="NCBIfam" id="TIGR02937">
    <property type="entry name" value="sigma70-ECF"/>
    <property type="match status" value="1"/>
</dbReference>
<dbReference type="SMART" id="SM00421">
    <property type="entry name" value="HTH_LUXR"/>
    <property type="match status" value="1"/>
</dbReference>
<dbReference type="PRINTS" id="PR00038">
    <property type="entry name" value="HTHLUXR"/>
</dbReference>
<dbReference type="CDD" id="cd06171">
    <property type="entry name" value="Sigma70_r4"/>
    <property type="match status" value="1"/>
</dbReference>
<comment type="similarity">
    <text evidence="1">Belongs to the sigma-70 factor family. ECF subfamily.</text>
</comment>
<dbReference type="PROSITE" id="PS00622">
    <property type="entry name" value="HTH_LUXR_1"/>
    <property type="match status" value="1"/>
</dbReference>
<dbReference type="GO" id="GO:0003677">
    <property type="term" value="F:DNA binding"/>
    <property type="evidence" value="ECO:0007669"/>
    <property type="project" value="InterPro"/>
</dbReference>
<name>A0A8A4TFC0_SULCO</name>
<evidence type="ECO:0000256" key="3">
    <source>
        <dbReference type="ARBA" id="ARBA00023082"/>
    </source>
</evidence>
<dbReference type="InterPro" id="IPR013249">
    <property type="entry name" value="RNA_pol_sigma70_r4_t2"/>
</dbReference>
<dbReference type="EMBL" id="CP071793">
    <property type="protein sequence ID" value="QTD47904.1"/>
    <property type="molecule type" value="Genomic_DNA"/>
</dbReference>
<organism evidence="6 7">
    <name type="scientific">Sulfidibacter corallicola</name>
    <dbReference type="NCBI Taxonomy" id="2818388"/>
    <lineage>
        <taxon>Bacteria</taxon>
        <taxon>Pseudomonadati</taxon>
        <taxon>Acidobacteriota</taxon>
        <taxon>Holophagae</taxon>
        <taxon>Acanthopleuribacterales</taxon>
        <taxon>Acanthopleuribacteraceae</taxon>
        <taxon>Sulfidibacter</taxon>
    </lineage>
</organism>
<protein>
    <submittedName>
        <fullName evidence="6">RNA polymerase sigma-70 factor</fullName>
    </submittedName>
</protein>
<dbReference type="Gene3D" id="1.10.10.10">
    <property type="entry name" value="Winged helix-like DNA-binding domain superfamily/Winged helix DNA-binding domain"/>
    <property type="match status" value="1"/>
</dbReference>
<dbReference type="Pfam" id="PF04542">
    <property type="entry name" value="Sigma70_r2"/>
    <property type="match status" value="1"/>
</dbReference>
<proteinExistence type="inferred from homology"/>
<dbReference type="InterPro" id="IPR014327">
    <property type="entry name" value="RNA_pol_sigma70_bacteroid"/>
</dbReference>
<dbReference type="RefSeq" id="WP_237377571.1">
    <property type="nucleotide sequence ID" value="NZ_CP071793.1"/>
</dbReference>
<dbReference type="PANTHER" id="PTHR43133:SF46">
    <property type="entry name" value="RNA POLYMERASE SIGMA-70 FACTOR ECF SUBFAMILY"/>
    <property type="match status" value="1"/>
</dbReference>
<gene>
    <name evidence="6" type="ORF">J3U87_20150</name>
</gene>
<dbReference type="NCBIfam" id="TIGR02985">
    <property type="entry name" value="Sig70_bacteroi1"/>
    <property type="match status" value="1"/>
</dbReference>
<dbReference type="InterPro" id="IPR036388">
    <property type="entry name" value="WH-like_DNA-bd_sf"/>
</dbReference>
<dbReference type="KEGG" id="scor:J3U87_20150"/>
<dbReference type="InterPro" id="IPR014284">
    <property type="entry name" value="RNA_pol_sigma-70_dom"/>
</dbReference>
<dbReference type="InterPro" id="IPR039425">
    <property type="entry name" value="RNA_pol_sigma-70-like"/>
</dbReference>
<dbReference type="GO" id="GO:0016987">
    <property type="term" value="F:sigma factor activity"/>
    <property type="evidence" value="ECO:0007669"/>
    <property type="project" value="UniProtKB-KW"/>
</dbReference>
<dbReference type="PANTHER" id="PTHR43133">
    <property type="entry name" value="RNA POLYMERASE ECF-TYPE SIGMA FACTO"/>
    <property type="match status" value="1"/>
</dbReference>
<dbReference type="InterPro" id="IPR000792">
    <property type="entry name" value="Tscrpt_reg_LuxR_C"/>
</dbReference>
<evidence type="ECO:0000256" key="4">
    <source>
        <dbReference type="ARBA" id="ARBA00023163"/>
    </source>
</evidence>
<dbReference type="GO" id="GO:0006352">
    <property type="term" value="P:DNA-templated transcription initiation"/>
    <property type="evidence" value="ECO:0007669"/>
    <property type="project" value="InterPro"/>
</dbReference>
<keyword evidence="2" id="KW-0805">Transcription regulation</keyword>